<evidence type="ECO:0000259" key="11">
    <source>
        <dbReference type="PROSITE" id="PS51296"/>
    </source>
</evidence>
<keyword evidence="7" id="KW-1015">Disulfide bond</keyword>
<evidence type="ECO:0000256" key="7">
    <source>
        <dbReference type="ARBA" id="ARBA00023157"/>
    </source>
</evidence>
<organism evidence="12 13">
    <name type="scientific">Streptomyces subrutilus</name>
    <dbReference type="NCBI Taxonomy" id="36818"/>
    <lineage>
        <taxon>Bacteria</taxon>
        <taxon>Bacillati</taxon>
        <taxon>Actinomycetota</taxon>
        <taxon>Actinomycetes</taxon>
        <taxon>Kitasatosporales</taxon>
        <taxon>Streptomycetaceae</taxon>
        <taxon>Streptomyces</taxon>
    </lineage>
</organism>
<dbReference type="PROSITE" id="PS51296">
    <property type="entry name" value="RIESKE"/>
    <property type="match status" value="1"/>
</dbReference>
<dbReference type="AlphaFoldDB" id="A0A1E5PP93"/>
<dbReference type="InterPro" id="IPR036922">
    <property type="entry name" value="Rieske_2Fe-2S_sf"/>
</dbReference>
<evidence type="ECO:0000256" key="4">
    <source>
        <dbReference type="ARBA" id="ARBA00022723"/>
    </source>
</evidence>
<proteinExistence type="predicted"/>
<comment type="caution">
    <text evidence="12">The sequence shown here is derived from an EMBL/GenBank/DDBJ whole genome shotgun (WGS) entry which is preliminary data.</text>
</comment>
<dbReference type="GO" id="GO:0051537">
    <property type="term" value="F:2 iron, 2 sulfur cluster binding"/>
    <property type="evidence" value="ECO:0007669"/>
    <property type="project" value="UniProtKB-KW"/>
</dbReference>
<feature type="region of interest" description="Disordered" evidence="10">
    <location>
        <begin position="36"/>
        <end position="60"/>
    </location>
</feature>
<dbReference type="GO" id="GO:0016705">
    <property type="term" value="F:oxidoreductase activity, acting on paired donors, with incorporation or reduction of molecular oxygen"/>
    <property type="evidence" value="ECO:0007669"/>
    <property type="project" value="UniProtKB-ARBA"/>
</dbReference>
<dbReference type="CDD" id="cd03467">
    <property type="entry name" value="Rieske"/>
    <property type="match status" value="1"/>
</dbReference>
<protein>
    <recommendedName>
        <fullName evidence="2">Cytochrome bc1 complex Rieske iron-sulfur subunit</fullName>
    </recommendedName>
    <alternativeName>
        <fullName evidence="8">Cytochrome bc1 reductase complex subunit QcrA</fullName>
    </alternativeName>
</protein>
<dbReference type="GO" id="GO:0004497">
    <property type="term" value="F:monooxygenase activity"/>
    <property type="evidence" value="ECO:0007669"/>
    <property type="project" value="UniProtKB-ARBA"/>
</dbReference>
<dbReference type="InterPro" id="IPR005805">
    <property type="entry name" value="Rieske_Fe-S_prot_C"/>
</dbReference>
<evidence type="ECO:0000256" key="5">
    <source>
        <dbReference type="ARBA" id="ARBA00023004"/>
    </source>
</evidence>
<dbReference type="Gene3D" id="2.102.10.10">
    <property type="entry name" value="Rieske [2Fe-2S] iron-sulphur domain"/>
    <property type="match status" value="1"/>
</dbReference>
<dbReference type="PRINTS" id="PR00162">
    <property type="entry name" value="RIESKE"/>
</dbReference>
<dbReference type="EMBL" id="MEHK01000001">
    <property type="protein sequence ID" value="OEJ31358.1"/>
    <property type="molecule type" value="Genomic_DNA"/>
</dbReference>
<dbReference type="Proteomes" id="UP000095705">
    <property type="component" value="Unassembled WGS sequence"/>
</dbReference>
<evidence type="ECO:0000256" key="1">
    <source>
        <dbReference type="ARBA" id="ARBA00002494"/>
    </source>
</evidence>
<dbReference type="GO" id="GO:0046872">
    <property type="term" value="F:metal ion binding"/>
    <property type="evidence" value="ECO:0007669"/>
    <property type="project" value="UniProtKB-KW"/>
</dbReference>
<dbReference type="SUPFAM" id="SSF50022">
    <property type="entry name" value="ISP domain"/>
    <property type="match status" value="1"/>
</dbReference>
<evidence type="ECO:0000313" key="12">
    <source>
        <dbReference type="EMBL" id="OEJ31358.1"/>
    </source>
</evidence>
<reference evidence="12 13" key="1">
    <citation type="submission" date="2016-08" db="EMBL/GenBank/DDBJ databases">
        <title>The complete genome of Streptomyces subrutilus 10-1-1.</title>
        <authorList>
            <person name="Chen X."/>
        </authorList>
    </citation>
    <scope>NUCLEOTIDE SEQUENCE [LARGE SCALE GENOMIC DNA]</scope>
    <source>
        <strain evidence="12 13">10-1-1</strain>
    </source>
</reference>
<gene>
    <name evidence="12" type="ORF">BGK67_08365</name>
</gene>
<dbReference type="InterPro" id="IPR006311">
    <property type="entry name" value="TAT_signal"/>
</dbReference>
<dbReference type="STRING" id="36818.BGK67_08365"/>
<evidence type="ECO:0000256" key="6">
    <source>
        <dbReference type="ARBA" id="ARBA00023014"/>
    </source>
</evidence>
<evidence type="ECO:0000256" key="3">
    <source>
        <dbReference type="ARBA" id="ARBA00022714"/>
    </source>
</evidence>
<keyword evidence="6" id="KW-0411">Iron-sulfur</keyword>
<evidence type="ECO:0000313" key="13">
    <source>
        <dbReference type="Proteomes" id="UP000095705"/>
    </source>
</evidence>
<feature type="compositionally biased region" description="Low complexity" evidence="10">
    <location>
        <begin position="36"/>
        <end position="55"/>
    </location>
</feature>
<name>A0A1E5PP93_9ACTN</name>
<dbReference type="InterPro" id="IPR017941">
    <property type="entry name" value="Rieske_2Fe-2S"/>
</dbReference>
<dbReference type="Pfam" id="PF00355">
    <property type="entry name" value="Rieske"/>
    <property type="match status" value="1"/>
</dbReference>
<comment type="function">
    <text evidence="1">Iron-sulfur subunit of the cytochrome bc1 complex, an essential component of the respiratory electron transport chain required for ATP synthesis. The bc1 complex catalyzes the oxidation of menaquinol and the reduction of cytochrome c in the respiratory chain. The bc1 complex operates through a Q-cycle mechanism that couples electron transfer to generation of the proton gradient that drives ATP synthesis.</text>
</comment>
<keyword evidence="13" id="KW-1185">Reference proteome</keyword>
<keyword evidence="5" id="KW-0408">Iron</keyword>
<evidence type="ECO:0000256" key="9">
    <source>
        <dbReference type="ARBA" id="ARBA00034078"/>
    </source>
</evidence>
<dbReference type="OrthoDB" id="25106at2"/>
<dbReference type="RefSeq" id="WP_069919658.1">
    <property type="nucleotide sequence ID" value="NZ_MEHK01000001.1"/>
</dbReference>
<evidence type="ECO:0000256" key="10">
    <source>
        <dbReference type="SAM" id="MobiDB-lite"/>
    </source>
</evidence>
<accession>A0A1E5PP93</accession>
<dbReference type="FunFam" id="2.102.10.10:FF:000016">
    <property type="entry name" value="Nitrite reductase/ring-hydroxylating ferredoxin subunit"/>
    <property type="match status" value="1"/>
</dbReference>
<sequence>MSDPTHTARRTVLTTGAAALAGGALTACGGGDGGTTPANGAATAPAPSASRPAASQEPAGAEKVIAKAAEVPVGGGKILKDEKLVITQPTAGNFRCFSAVCTHQGCLVNKVEDNTIVCPCHMSTFEAADGAPTKGPATRPLPEKKIEVAADGGISLA</sequence>
<feature type="domain" description="Rieske" evidence="11">
    <location>
        <begin position="63"/>
        <end position="155"/>
    </location>
</feature>
<dbReference type="PROSITE" id="PS51318">
    <property type="entry name" value="TAT"/>
    <property type="match status" value="1"/>
</dbReference>
<dbReference type="PANTHER" id="PTHR10134">
    <property type="entry name" value="CYTOCHROME B-C1 COMPLEX SUBUNIT RIESKE, MITOCHONDRIAL"/>
    <property type="match status" value="1"/>
</dbReference>
<keyword evidence="4" id="KW-0479">Metal-binding</keyword>
<dbReference type="GO" id="GO:0016020">
    <property type="term" value="C:membrane"/>
    <property type="evidence" value="ECO:0007669"/>
    <property type="project" value="InterPro"/>
</dbReference>
<evidence type="ECO:0000256" key="2">
    <source>
        <dbReference type="ARBA" id="ARBA00015816"/>
    </source>
</evidence>
<dbReference type="InterPro" id="IPR014349">
    <property type="entry name" value="Rieske_Fe-S_prot"/>
</dbReference>
<keyword evidence="3" id="KW-0001">2Fe-2S</keyword>
<evidence type="ECO:0000256" key="8">
    <source>
        <dbReference type="ARBA" id="ARBA00029586"/>
    </source>
</evidence>
<comment type="cofactor">
    <cofactor evidence="9">
        <name>[2Fe-2S] cluster</name>
        <dbReference type="ChEBI" id="CHEBI:190135"/>
    </cofactor>
</comment>